<name>A0AB34HEB0_ESCRO</name>
<organism evidence="6 7">
    <name type="scientific">Eschrichtius robustus</name>
    <name type="common">California gray whale</name>
    <name type="synonym">Eschrichtius gibbosus</name>
    <dbReference type="NCBI Taxonomy" id="9764"/>
    <lineage>
        <taxon>Eukaryota</taxon>
        <taxon>Metazoa</taxon>
        <taxon>Chordata</taxon>
        <taxon>Craniata</taxon>
        <taxon>Vertebrata</taxon>
        <taxon>Euteleostomi</taxon>
        <taxon>Mammalia</taxon>
        <taxon>Eutheria</taxon>
        <taxon>Laurasiatheria</taxon>
        <taxon>Artiodactyla</taxon>
        <taxon>Whippomorpha</taxon>
        <taxon>Cetacea</taxon>
        <taxon>Mysticeti</taxon>
        <taxon>Eschrichtiidae</taxon>
        <taxon>Eschrichtius</taxon>
    </lineage>
</organism>
<dbReference type="Gene3D" id="1.20.1260.10">
    <property type="match status" value="1"/>
</dbReference>
<dbReference type="GO" id="GO:0044754">
    <property type="term" value="C:autolysosome"/>
    <property type="evidence" value="ECO:0007669"/>
    <property type="project" value="UniProtKB-SubCell"/>
</dbReference>
<proteinExistence type="predicted"/>
<keyword evidence="7" id="KW-1185">Reference proteome</keyword>
<dbReference type="InterPro" id="IPR001519">
    <property type="entry name" value="Ferritin"/>
</dbReference>
<dbReference type="Proteomes" id="UP001159641">
    <property type="component" value="Unassembled WGS sequence"/>
</dbReference>
<evidence type="ECO:0000256" key="5">
    <source>
        <dbReference type="PIRSR" id="PIRSR601519-1"/>
    </source>
</evidence>
<reference evidence="6 7" key="1">
    <citation type="submission" date="2022-11" db="EMBL/GenBank/DDBJ databases">
        <title>Whole genome sequence of Eschrichtius robustus ER-17-0199.</title>
        <authorList>
            <person name="Bruniche-Olsen A."/>
            <person name="Black A.N."/>
            <person name="Fields C.J."/>
            <person name="Walden K."/>
            <person name="Dewoody J.A."/>
        </authorList>
    </citation>
    <scope>NUCLEOTIDE SEQUENCE [LARGE SCALE GENOMIC DNA]</scope>
    <source>
        <strain evidence="6">ER-17-0199</strain>
        <tissue evidence="6">Blubber</tissue>
    </source>
</reference>
<comment type="caution">
    <text evidence="6">The sequence shown here is derived from an EMBL/GenBank/DDBJ whole genome shotgun (WGS) entry which is preliminary data.</text>
</comment>
<evidence type="ECO:0000256" key="3">
    <source>
        <dbReference type="ARBA" id="ARBA00045578"/>
    </source>
</evidence>
<comment type="function">
    <text evidence="3">Stores iron in a soluble, non-toxic, readily available form. Important for iron homeostasis. Iron is taken up in the ferrous form and deposited as ferric hydroxides after oxidation. Also plays a role in delivery of iron to cells. Mediates iron uptake in capsule cells of the developing kidney. Delivery to lysosomes by the cargo receptor NCOA4 for autophagic degradation and release or iron.</text>
</comment>
<evidence type="ECO:0000313" key="7">
    <source>
        <dbReference type="Proteomes" id="UP001159641"/>
    </source>
</evidence>
<evidence type="ECO:0000256" key="4">
    <source>
        <dbReference type="ARBA" id="ARBA00047045"/>
    </source>
</evidence>
<comment type="subcellular location">
    <subcellularLocation>
        <location evidence="2">Autolysosome</location>
    </subcellularLocation>
</comment>
<dbReference type="GO" id="GO:0006826">
    <property type="term" value="P:iron ion transport"/>
    <property type="evidence" value="ECO:0007669"/>
    <property type="project" value="InterPro"/>
</dbReference>
<evidence type="ECO:0000256" key="1">
    <source>
        <dbReference type="ARBA" id="ARBA00040044"/>
    </source>
</evidence>
<keyword evidence="5" id="KW-0408">Iron</keyword>
<dbReference type="AlphaFoldDB" id="A0AB34HEB0"/>
<dbReference type="GO" id="GO:0008198">
    <property type="term" value="F:ferrous iron binding"/>
    <property type="evidence" value="ECO:0007669"/>
    <property type="project" value="TreeGrafter"/>
</dbReference>
<protein>
    <recommendedName>
        <fullName evidence="1">Ferritin light chain</fullName>
    </recommendedName>
</protein>
<evidence type="ECO:0000256" key="2">
    <source>
        <dbReference type="ARBA" id="ARBA00044942"/>
    </source>
</evidence>
<gene>
    <name evidence="6" type="ORF">J1605_021519</name>
</gene>
<keyword evidence="5" id="KW-0479">Metal-binding</keyword>
<dbReference type="PANTHER" id="PTHR11431:SF47">
    <property type="entry name" value="FERRITIN LIGHT CHAIN"/>
    <property type="match status" value="1"/>
</dbReference>
<dbReference type="GO" id="GO:0008199">
    <property type="term" value="F:ferric iron binding"/>
    <property type="evidence" value="ECO:0007669"/>
    <property type="project" value="InterPro"/>
</dbReference>
<accession>A0AB34HEB0</accession>
<dbReference type="SUPFAM" id="SSF47240">
    <property type="entry name" value="Ferritin-like"/>
    <property type="match status" value="1"/>
</dbReference>
<feature type="binding site" evidence="5">
    <location>
        <position position="65"/>
    </location>
    <ligand>
        <name>Fe cation</name>
        <dbReference type="ChEBI" id="CHEBI:24875"/>
        <label>1</label>
    </ligand>
</feature>
<sequence length="83" mass="9463">MSSQICQNYSTEIEAVINCPVYMHLPASYTYCYPKNWVCLLDLQKPSQDEWGKTQAATEATVLMEKNLTQALLDLHALTLKHD</sequence>
<dbReference type="EMBL" id="JAIQCJ010001380">
    <property type="protein sequence ID" value="KAJ8790081.1"/>
    <property type="molecule type" value="Genomic_DNA"/>
</dbReference>
<comment type="subunit">
    <text evidence="4">Oligomer of 24 subunits. There are two types of subunits: L (light) chain and H (heavy) chain. The major chain can be light or heavy, depending on the species and tissue type. The functional molecule forms a roughly spherical shell with a diameter of 12 nm and contains a central cavity into which the insoluble mineral iron core is deposited. Interacts with NCOA4.</text>
</comment>
<dbReference type="InterPro" id="IPR012347">
    <property type="entry name" value="Ferritin-like"/>
</dbReference>
<evidence type="ECO:0000313" key="6">
    <source>
        <dbReference type="EMBL" id="KAJ8790081.1"/>
    </source>
</evidence>
<dbReference type="PANTHER" id="PTHR11431">
    <property type="entry name" value="FERRITIN"/>
    <property type="match status" value="1"/>
</dbReference>
<dbReference type="GO" id="GO:0006879">
    <property type="term" value="P:intracellular iron ion homeostasis"/>
    <property type="evidence" value="ECO:0007669"/>
    <property type="project" value="InterPro"/>
</dbReference>
<dbReference type="InterPro" id="IPR009078">
    <property type="entry name" value="Ferritin-like_SF"/>
</dbReference>